<evidence type="ECO:0000313" key="1">
    <source>
        <dbReference type="EMBL" id="KAE9387606.1"/>
    </source>
</evidence>
<dbReference type="Proteomes" id="UP000799118">
    <property type="component" value="Unassembled WGS sequence"/>
</dbReference>
<name>A0A6A4GQA8_9AGAR</name>
<organism evidence="1 2">
    <name type="scientific">Gymnopus androsaceus JB14</name>
    <dbReference type="NCBI Taxonomy" id="1447944"/>
    <lineage>
        <taxon>Eukaryota</taxon>
        <taxon>Fungi</taxon>
        <taxon>Dikarya</taxon>
        <taxon>Basidiomycota</taxon>
        <taxon>Agaricomycotina</taxon>
        <taxon>Agaricomycetes</taxon>
        <taxon>Agaricomycetidae</taxon>
        <taxon>Agaricales</taxon>
        <taxon>Marasmiineae</taxon>
        <taxon>Omphalotaceae</taxon>
        <taxon>Gymnopus</taxon>
    </lineage>
</organism>
<proteinExistence type="predicted"/>
<gene>
    <name evidence="1" type="ORF">BT96DRAFT_837389</name>
</gene>
<accession>A0A6A4GQA8</accession>
<evidence type="ECO:0000313" key="2">
    <source>
        <dbReference type="Proteomes" id="UP000799118"/>
    </source>
</evidence>
<reference evidence="1" key="1">
    <citation type="journal article" date="2019" name="Environ. Microbiol.">
        <title>Fungal ecological strategies reflected in gene transcription - a case study of two litter decomposers.</title>
        <authorList>
            <person name="Barbi F."/>
            <person name="Kohler A."/>
            <person name="Barry K."/>
            <person name="Baskaran P."/>
            <person name="Daum C."/>
            <person name="Fauchery L."/>
            <person name="Ihrmark K."/>
            <person name="Kuo A."/>
            <person name="LaButti K."/>
            <person name="Lipzen A."/>
            <person name="Morin E."/>
            <person name="Grigoriev I.V."/>
            <person name="Henrissat B."/>
            <person name="Lindahl B."/>
            <person name="Martin F."/>
        </authorList>
    </citation>
    <scope>NUCLEOTIDE SEQUENCE</scope>
    <source>
        <strain evidence="1">JB14</strain>
    </source>
</reference>
<keyword evidence="2" id="KW-1185">Reference proteome</keyword>
<protein>
    <submittedName>
        <fullName evidence="1">Uncharacterized protein</fullName>
    </submittedName>
</protein>
<dbReference type="EMBL" id="ML769790">
    <property type="protein sequence ID" value="KAE9387606.1"/>
    <property type="molecule type" value="Genomic_DNA"/>
</dbReference>
<dbReference type="OrthoDB" id="3235313at2759"/>
<dbReference type="AlphaFoldDB" id="A0A6A4GQA8"/>
<feature type="non-terminal residue" evidence="1">
    <location>
        <position position="1"/>
    </location>
</feature>
<sequence length="132" mass="15449">ESQLKEQKGNKGDWTYSGPYIIHQKRDHRLYVLRELNGTIMKRHVNTQRLRLFFFRPDNQTLKSRLPTCLKPKEAAVNTVELEDALKRDEIASNSYTLSSFAASVKIYSSQYGSKWEPISDEIFWMRGYASE</sequence>